<evidence type="ECO:0000256" key="1">
    <source>
        <dbReference type="SAM" id="MobiDB-lite"/>
    </source>
</evidence>
<keyword evidence="4" id="KW-1185">Reference proteome</keyword>
<name>A0ABR6VKZ3_9FIRM</name>
<feature type="compositionally biased region" description="Basic and acidic residues" evidence="1">
    <location>
        <begin position="137"/>
        <end position="167"/>
    </location>
</feature>
<comment type="caution">
    <text evidence="3">The sequence shown here is derived from an EMBL/GenBank/DDBJ whole genome shotgun (WGS) entry which is preliminary data.</text>
</comment>
<accession>A0ABR6VKZ3</accession>
<dbReference type="RefSeq" id="WP_186504527.1">
    <property type="nucleotide sequence ID" value="NZ_JACOGK010000055.1"/>
</dbReference>
<proteinExistence type="predicted"/>
<evidence type="ECO:0000256" key="2">
    <source>
        <dbReference type="SAM" id="SignalP"/>
    </source>
</evidence>
<evidence type="ECO:0000313" key="4">
    <source>
        <dbReference type="Proteomes" id="UP000606870"/>
    </source>
</evidence>
<gene>
    <name evidence="3" type="ORF">H8J70_11985</name>
</gene>
<reference evidence="3 4" key="1">
    <citation type="submission" date="2020-08" db="EMBL/GenBank/DDBJ databases">
        <authorList>
            <person name="Liu C."/>
            <person name="Sun Q."/>
        </authorList>
    </citation>
    <scope>NUCLEOTIDE SEQUENCE [LARGE SCALE GENOMIC DNA]</scope>
    <source>
        <strain evidence="3 4">NSJ-59</strain>
    </source>
</reference>
<feature type="region of interest" description="Disordered" evidence="1">
    <location>
        <begin position="137"/>
        <end position="171"/>
    </location>
</feature>
<evidence type="ECO:0000313" key="3">
    <source>
        <dbReference type="EMBL" id="MBC3537959.1"/>
    </source>
</evidence>
<keyword evidence="2" id="KW-0732">Signal</keyword>
<feature type="chain" id="PRO_5045399934" evidence="2">
    <location>
        <begin position="21"/>
        <end position="186"/>
    </location>
</feature>
<organism evidence="3 4">
    <name type="scientific">Megasphaera hominis</name>
    <dbReference type="NCBI Taxonomy" id="159836"/>
    <lineage>
        <taxon>Bacteria</taxon>
        <taxon>Bacillati</taxon>
        <taxon>Bacillota</taxon>
        <taxon>Negativicutes</taxon>
        <taxon>Veillonellales</taxon>
        <taxon>Veillonellaceae</taxon>
        <taxon>Megasphaera</taxon>
    </lineage>
</organism>
<dbReference type="Proteomes" id="UP000606870">
    <property type="component" value="Unassembled WGS sequence"/>
</dbReference>
<dbReference type="EMBL" id="JACOGK010000055">
    <property type="protein sequence ID" value="MBC3537959.1"/>
    <property type="molecule type" value="Genomic_DNA"/>
</dbReference>
<feature type="signal peptide" evidence="2">
    <location>
        <begin position="1"/>
        <end position="20"/>
    </location>
</feature>
<protein>
    <submittedName>
        <fullName evidence="3">Uncharacterized protein</fullName>
    </submittedName>
</protein>
<sequence length="186" mass="20784">MKKIFLALVFTTLFSLPVFAANWYWIASDANTTTYIDTASLTYSPAADTAWITVRTDIPSQNAQLQQQYVANYKDDLVRVSNSRAYAGIISAPIYEADHDSAAPMGREEKIMTVAAALVNRPEKQKAYAQKVAEEQKKAEEAKQARLKAEQERQEKLKKEQEKEQARQKRASVLGGIGAIASIFVH</sequence>